<accession>A0A3D9KX55</accession>
<dbReference type="OrthoDB" id="5770459at2"/>
<evidence type="ECO:0000259" key="3">
    <source>
        <dbReference type="Pfam" id="PF20432"/>
    </source>
</evidence>
<dbReference type="AlphaFoldDB" id="A0A3D9KX55"/>
<protein>
    <submittedName>
        <fullName evidence="4">Putative toxin-antitoxin system antitoxin component (TIGR02293 family)</fullName>
    </submittedName>
</protein>
<keyword evidence="5" id="KW-1185">Reference proteome</keyword>
<dbReference type="Pfam" id="PF20432">
    <property type="entry name" value="Xre-like-HTH"/>
    <property type="match status" value="1"/>
</dbReference>
<comment type="caution">
    <text evidence="4">The sequence shown here is derived from an EMBL/GenBank/DDBJ whole genome shotgun (WGS) entry which is preliminary data.</text>
</comment>
<evidence type="ECO:0000313" key="4">
    <source>
        <dbReference type="EMBL" id="RED92857.1"/>
    </source>
</evidence>
<dbReference type="Proteomes" id="UP000256779">
    <property type="component" value="Unassembled WGS sequence"/>
</dbReference>
<name>A0A3D9KX55_MARFU</name>
<dbReference type="InterPro" id="IPR011979">
    <property type="entry name" value="Antitox_Xre"/>
</dbReference>
<dbReference type="RefSeq" id="WP_115870147.1">
    <property type="nucleotide sequence ID" value="NZ_QREG01000028.1"/>
</dbReference>
<gene>
    <name evidence="4" type="ORF">C7460_12876</name>
</gene>
<feature type="region of interest" description="Disordered" evidence="1">
    <location>
        <begin position="1"/>
        <end position="21"/>
    </location>
</feature>
<proteinExistence type="predicted"/>
<dbReference type="InterPro" id="IPR024467">
    <property type="entry name" value="Xre/MbcA/ParS-like_toxin-bd"/>
</dbReference>
<dbReference type="NCBIfam" id="TIGR02293">
    <property type="entry name" value="TAS_TIGR02293"/>
    <property type="match status" value="1"/>
</dbReference>
<dbReference type="InterPro" id="IPR046847">
    <property type="entry name" value="Xre-like_HTH"/>
</dbReference>
<evidence type="ECO:0000259" key="2">
    <source>
        <dbReference type="Pfam" id="PF09722"/>
    </source>
</evidence>
<evidence type="ECO:0000313" key="5">
    <source>
        <dbReference type="Proteomes" id="UP000256779"/>
    </source>
</evidence>
<dbReference type="GO" id="GO:0003677">
    <property type="term" value="F:DNA binding"/>
    <property type="evidence" value="ECO:0007669"/>
    <property type="project" value="InterPro"/>
</dbReference>
<organism evidence="4 5">
    <name type="scientific">Marinoscillum furvescens DSM 4134</name>
    <dbReference type="NCBI Taxonomy" id="1122208"/>
    <lineage>
        <taxon>Bacteria</taxon>
        <taxon>Pseudomonadati</taxon>
        <taxon>Bacteroidota</taxon>
        <taxon>Cytophagia</taxon>
        <taxon>Cytophagales</taxon>
        <taxon>Reichenbachiellaceae</taxon>
        <taxon>Marinoscillum</taxon>
    </lineage>
</organism>
<evidence type="ECO:0000256" key="1">
    <source>
        <dbReference type="SAM" id="MobiDB-lite"/>
    </source>
</evidence>
<dbReference type="EMBL" id="QREG01000028">
    <property type="protein sequence ID" value="RED92857.1"/>
    <property type="molecule type" value="Genomic_DNA"/>
</dbReference>
<feature type="domain" description="Antitoxin Xre-like helix-turn-helix" evidence="3">
    <location>
        <begin position="45"/>
        <end position="105"/>
    </location>
</feature>
<dbReference type="Pfam" id="PF09722">
    <property type="entry name" value="Xre_MbcA_ParS_C"/>
    <property type="match status" value="1"/>
</dbReference>
<sequence length="165" mass="18916">MKTPSKTAKFDTSKSIKRAKTARKKRADWSIKGRNEEYVWSNKLERVSIIRKGLPYESIELVSKRMGLPVKQLLTLLGVPQTTYNKKKREKELLSGRDSEVILLLTELIDFGTEVFNNELEKFQRWLKKPNVSLGGVKPDSLFDSVTGIQEVKNALNRLEYGNMA</sequence>
<reference evidence="4 5" key="1">
    <citation type="submission" date="2018-07" db="EMBL/GenBank/DDBJ databases">
        <title>Genomic Encyclopedia of Type Strains, Phase IV (KMG-IV): sequencing the most valuable type-strain genomes for metagenomic binning, comparative biology and taxonomic classification.</title>
        <authorList>
            <person name="Goeker M."/>
        </authorList>
    </citation>
    <scope>NUCLEOTIDE SEQUENCE [LARGE SCALE GENOMIC DNA]</scope>
    <source>
        <strain evidence="4 5">DSM 4134</strain>
    </source>
</reference>
<feature type="domain" description="Antitoxin Xre/MbcA/ParS-like toxin-binding" evidence="2">
    <location>
        <begin position="113"/>
        <end position="162"/>
    </location>
</feature>